<accession>A0ABT8M7C9</accession>
<dbReference type="RefSeq" id="WP_301662931.1">
    <property type="nucleotide sequence ID" value="NZ_VCYH01000002.1"/>
</dbReference>
<organism evidence="2 3">
    <name type="scientific">Methanoculleus frigidifontis</name>
    <dbReference type="NCBI Taxonomy" id="2584085"/>
    <lineage>
        <taxon>Archaea</taxon>
        <taxon>Methanobacteriati</taxon>
        <taxon>Methanobacteriota</taxon>
        <taxon>Stenosarchaea group</taxon>
        <taxon>Methanomicrobia</taxon>
        <taxon>Methanomicrobiales</taxon>
        <taxon>Methanomicrobiaceae</taxon>
        <taxon>Methanoculleus</taxon>
    </lineage>
</organism>
<dbReference type="PANTHER" id="PTHR21197">
    <property type="entry name" value="UDP-GALACTOPYRANOSE MUTASE"/>
    <property type="match status" value="1"/>
</dbReference>
<dbReference type="InterPro" id="IPR036188">
    <property type="entry name" value="FAD/NAD-bd_sf"/>
</dbReference>
<dbReference type="Pfam" id="PF03275">
    <property type="entry name" value="GLF"/>
    <property type="match status" value="1"/>
</dbReference>
<protein>
    <submittedName>
        <fullName evidence="2">FAD-dependent oxidoreductase</fullName>
    </submittedName>
</protein>
<proteinExistence type="predicted"/>
<evidence type="ECO:0000313" key="3">
    <source>
        <dbReference type="Proteomes" id="UP001168338"/>
    </source>
</evidence>
<evidence type="ECO:0000259" key="1">
    <source>
        <dbReference type="Pfam" id="PF03275"/>
    </source>
</evidence>
<dbReference type="Proteomes" id="UP001168338">
    <property type="component" value="Unassembled WGS sequence"/>
</dbReference>
<dbReference type="PANTHER" id="PTHR21197:SF0">
    <property type="entry name" value="UDP-GALACTOPYRANOSE MUTASE"/>
    <property type="match status" value="1"/>
</dbReference>
<sequence>MDVIILGGGLAGCSTAYYLKQMGNEVTIVEKNRIGGLLNQIHFQNSECYCDLGPHFLFLDKDIDDVRKLFSQYSELIKVEPYACTFPTGNLTEPHDYPISHSNIERWIDKEQIKKEINPTPNSSNFANFKDFVVQQCGMTLYSRYFQNYTKKFWGMDPADVVGDWIGKKIKFPRGATPFFGEDEVFYPKEKYENILSNMIQDCNIIYNEVDKIKTSQGKIVSVATKEKKELKGDIFVSTVEPSILVNDRFHIPEYRSMIIVAILVSIKSDKIFNENVLWGYFPNHYHFTRLTNYAHIAQIHKSDLTLVSFEFPCFFRDGLWGKPDDWFQSYVTLFLANQNVVFELIECSVQRIEKAYPIPSISEIRKFNAIEEYFQDFSNISFIGRIGSYKYTWMRDIVQEAKALSEHLTSR</sequence>
<dbReference type="Pfam" id="PF13450">
    <property type="entry name" value="NAD_binding_8"/>
    <property type="match status" value="1"/>
</dbReference>
<reference evidence="2" key="1">
    <citation type="submission" date="2019-05" db="EMBL/GenBank/DDBJ databases">
        <title>Methanoculleus sp. FWC-SCC1, a methanogenic archaeon isolated from deep marine cold seep.</title>
        <authorList>
            <person name="Chen Y.-W."/>
            <person name="Chen S.-C."/>
            <person name="Teng N.-H."/>
            <person name="Lai M.-C."/>
        </authorList>
    </citation>
    <scope>NUCLEOTIDE SEQUENCE</scope>
    <source>
        <strain evidence="2">FWC-SCC1</strain>
    </source>
</reference>
<evidence type="ECO:0000313" key="2">
    <source>
        <dbReference type="EMBL" id="MDN7023846.1"/>
    </source>
</evidence>
<dbReference type="InterPro" id="IPR015899">
    <property type="entry name" value="UDP-GalPyranose_mutase_C"/>
</dbReference>
<dbReference type="Gene3D" id="3.50.50.60">
    <property type="entry name" value="FAD/NAD(P)-binding domain"/>
    <property type="match status" value="1"/>
</dbReference>
<dbReference type="EMBL" id="VCYH01000002">
    <property type="protein sequence ID" value="MDN7023846.1"/>
    <property type="molecule type" value="Genomic_DNA"/>
</dbReference>
<dbReference type="SUPFAM" id="SSF51971">
    <property type="entry name" value="Nucleotide-binding domain"/>
    <property type="match status" value="1"/>
</dbReference>
<gene>
    <name evidence="2" type="ORF">FGU65_02880</name>
</gene>
<keyword evidence="3" id="KW-1185">Reference proteome</keyword>
<name>A0ABT8M7C9_9EURY</name>
<feature type="domain" description="UDP-galactopyranose mutase C-terminal" evidence="1">
    <location>
        <begin position="146"/>
        <end position="319"/>
    </location>
</feature>
<comment type="caution">
    <text evidence="2">The sequence shown here is derived from an EMBL/GenBank/DDBJ whole genome shotgun (WGS) entry which is preliminary data.</text>
</comment>